<comment type="caution">
    <text evidence="1">The sequence shown here is derived from an EMBL/GenBank/DDBJ whole genome shotgun (WGS) entry which is preliminary data.</text>
</comment>
<name>A0A0D6Q0W7_KOMEU</name>
<dbReference type="AlphaFoldDB" id="A0A0D6Q0W7"/>
<organism evidence="1 2">
    <name type="scientific">Komagataeibacter europaeus NBRC 3261</name>
    <dbReference type="NCBI Taxonomy" id="1234669"/>
    <lineage>
        <taxon>Bacteria</taxon>
        <taxon>Pseudomonadati</taxon>
        <taxon>Pseudomonadota</taxon>
        <taxon>Alphaproteobacteria</taxon>
        <taxon>Acetobacterales</taxon>
        <taxon>Acetobacteraceae</taxon>
        <taxon>Komagataeibacter</taxon>
    </lineage>
</organism>
<gene>
    <name evidence="1" type="ORF">Geu3261_0127_041</name>
</gene>
<protein>
    <submittedName>
        <fullName evidence="1">Uncharacterized protein</fullName>
    </submittedName>
</protein>
<accession>A0A0D6Q0W7</accession>
<dbReference type="EMBL" id="BANI01000112">
    <property type="protein sequence ID" value="GAN96943.1"/>
    <property type="molecule type" value="Genomic_DNA"/>
</dbReference>
<proteinExistence type="predicted"/>
<reference evidence="1 2" key="1">
    <citation type="submission" date="2012-11" db="EMBL/GenBank/DDBJ databases">
        <title>Whole genome sequence of Gluconacetobacter europaeus NBRC3261.</title>
        <authorList>
            <person name="Azuma Y."/>
            <person name="Higashiura N."/>
            <person name="Hirakawa H."/>
            <person name="Matsushita K."/>
        </authorList>
    </citation>
    <scope>NUCLEOTIDE SEQUENCE [LARGE SCALE GENOMIC DNA]</scope>
    <source>
        <strain evidence="1 2">NBRC 3261</strain>
    </source>
</reference>
<sequence>MMIYHSVRALERTGLWAFMMRHWWMCMALPVLLCLLAGFGGYLGWSSQSDANFARHNVLMKHSQEEAAYAQQLAQYDATIVRDRRVFLDITRAEFARIAPPVQMAWLLQEYRKFDISRVKVYDGHETRPFVPSPCSVPLCFVPIFVEELNDDPVTHTKYIQVGALEDISRTLIVDAEQFWRLRKLVIHVDAILFAARRQEIADFEKIMQLRASLDVLRATAQKVR</sequence>
<evidence type="ECO:0000313" key="2">
    <source>
        <dbReference type="Proteomes" id="UP000032675"/>
    </source>
</evidence>
<dbReference type="Proteomes" id="UP000032675">
    <property type="component" value="Unassembled WGS sequence"/>
</dbReference>
<evidence type="ECO:0000313" key="1">
    <source>
        <dbReference type="EMBL" id="GAN96943.1"/>
    </source>
</evidence>
<dbReference type="RefSeq" id="WP_048851584.1">
    <property type="nucleotide sequence ID" value="NZ_BANI01000112.1"/>
</dbReference>